<gene>
    <name evidence="5" type="ORF">AVDCRST_MAG26-2862</name>
</gene>
<keyword evidence="2" id="KW-0378">Hydrolase</keyword>
<dbReference type="SUPFAM" id="SSF51445">
    <property type="entry name" value="(Trans)glycosidases"/>
    <property type="match status" value="1"/>
</dbReference>
<accession>A0A6J4J984</accession>
<reference evidence="5" key="1">
    <citation type="submission" date="2020-02" db="EMBL/GenBank/DDBJ databases">
        <authorList>
            <person name="Meier V. D."/>
        </authorList>
    </citation>
    <scope>NUCLEOTIDE SEQUENCE</scope>
    <source>
        <strain evidence="5">AVDCRST_MAG26</strain>
    </source>
</reference>
<dbReference type="PANTHER" id="PTHR10353:SF209">
    <property type="entry name" value="GALACTOLIPID GALACTOSYLTRANSFERASE SFR2, CHLOROPLASTIC"/>
    <property type="match status" value="1"/>
</dbReference>
<comment type="similarity">
    <text evidence="1 4">Belongs to the glycosyl hydrolase 1 family.</text>
</comment>
<dbReference type="InterPro" id="IPR001360">
    <property type="entry name" value="Glyco_hydro_1"/>
</dbReference>
<dbReference type="Gene3D" id="3.20.20.80">
    <property type="entry name" value="Glycosidases"/>
    <property type="match status" value="1"/>
</dbReference>
<dbReference type="PANTHER" id="PTHR10353">
    <property type="entry name" value="GLYCOSYL HYDROLASE"/>
    <property type="match status" value="1"/>
</dbReference>
<protein>
    <submittedName>
        <fullName evidence="5">GH1</fullName>
    </submittedName>
</protein>
<evidence type="ECO:0000256" key="3">
    <source>
        <dbReference type="ARBA" id="ARBA00023295"/>
    </source>
</evidence>
<name>A0A6J4J984_9CHLR</name>
<dbReference type="Pfam" id="PF00232">
    <property type="entry name" value="Glyco_hydro_1"/>
    <property type="match status" value="1"/>
</dbReference>
<dbReference type="InterPro" id="IPR017853">
    <property type="entry name" value="GH"/>
</dbReference>
<dbReference type="GO" id="GO:0008422">
    <property type="term" value="F:beta-glucosidase activity"/>
    <property type="evidence" value="ECO:0007669"/>
    <property type="project" value="TreeGrafter"/>
</dbReference>
<evidence type="ECO:0000256" key="4">
    <source>
        <dbReference type="RuleBase" id="RU003690"/>
    </source>
</evidence>
<organism evidence="5">
    <name type="scientific">uncultured Chloroflexia bacterium</name>
    <dbReference type="NCBI Taxonomy" id="1672391"/>
    <lineage>
        <taxon>Bacteria</taxon>
        <taxon>Bacillati</taxon>
        <taxon>Chloroflexota</taxon>
        <taxon>Chloroflexia</taxon>
        <taxon>environmental samples</taxon>
    </lineage>
</organism>
<evidence type="ECO:0000256" key="2">
    <source>
        <dbReference type="ARBA" id="ARBA00022801"/>
    </source>
</evidence>
<dbReference type="AlphaFoldDB" id="A0A6J4J984"/>
<proteinExistence type="inferred from homology"/>
<evidence type="ECO:0000313" key="5">
    <source>
        <dbReference type="EMBL" id="CAA9271871.1"/>
    </source>
</evidence>
<dbReference type="EMBL" id="CADCTK010000659">
    <property type="protein sequence ID" value="CAA9271871.1"/>
    <property type="molecule type" value="Genomic_DNA"/>
</dbReference>
<dbReference type="GO" id="GO:0005975">
    <property type="term" value="P:carbohydrate metabolic process"/>
    <property type="evidence" value="ECO:0007669"/>
    <property type="project" value="InterPro"/>
</dbReference>
<evidence type="ECO:0000256" key="1">
    <source>
        <dbReference type="ARBA" id="ARBA00010838"/>
    </source>
</evidence>
<sequence length="434" mass="49795">MPELPFGATAADFGWCTGIEDTFVPQTRNSMRPLDEYELMGHYERWREDLQLARDAGARMIRWGIPWYRVEPEQGHFDWSWVDQVLPYMIHELGLTPIIDLVHYGTPSWLSRSFVDPGYPEAVAAYARGVAERYGHLLRYYTPLNEPIISSIMCGMRGVWPPYLRGERGFVSVGLAMAKGIVRTVRAIKEVDPSAVMVHVEAAGLTRAAQEELEPLADERRRRDFLFLDLVTGRVTAQHPLFSWLLMRGVSLNDLRFLNQHAIELDVVGLNFYPQWSTRQLTTNRNGRLHYRLADREGEGFAEMIASFFERYQTPIMITETSAKGELRIKRRWLDASVVAVRDLRSRGIPVIGYTWFPLFTMIDWRYRTGRGHRNDYLMELGLYHGKVVDDGSIEYVATELVERFRSYARDSAAAVGELLSADMSAPLEAAIHV</sequence>
<keyword evidence="3" id="KW-0326">Glycosidase</keyword>